<sequence length="473" mass="52307">MPSSGSSPYITPPTHPPPPFPPPPPPPLSHAIKRHGVVQSSKNWRGNTRTRDSPIDKSLIYTWASRPLAEDVYKRLEEFFPDHDLDRPVIEATSASGGTSPATAGLVSRLPAAPAAQQRTKHRKSIRLVAAEHKRKIDETTGSDSSSMSSILRKRSTKLWGCKVEDTSKDIASAISESPLTPSRSNRARSIFKWVRGELIGRGLFGRVYLALNATTGELIAVKQVEIPRTAIDQDDSRQTSVVEALKLESETLKDLDHPNIVQYLGFEQTPDCFSIFLESVRGSVAGCLREHGKFDDQVARSFTGQVLEGLEYLHANGIIHRHLNADNLLVDPSGIIKISDFRISKRTDDIDNHTGMRGSVFWMAPDVISARRAGPQIGYNGKVDIWSLGCVVLEMWAGHRPWPDADAIAVLVQLAQKRCAPPVPEDVILSPVADDFRSKCFAIEPEDRPSASELRTHPYLVLRPGWTFKGFK</sequence>
<dbReference type="InterPro" id="IPR011009">
    <property type="entry name" value="Kinase-like_dom_sf"/>
</dbReference>
<dbReference type="SUPFAM" id="SSF56112">
    <property type="entry name" value="Protein kinase-like (PK-like)"/>
    <property type="match status" value="1"/>
</dbReference>
<dbReference type="Proteomes" id="UP000294933">
    <property type="component" value="Unassembled WGS sequence"/>
</dbReference>
<proteinExistence type="inferred from homology"/>
<keyword evidence="4 9" id="KW-0418">Kinase</keyword>
<evidence type="ECO:0000259" key="8">
    <source>
        <dbReference type="PROSITE" id="PS50011"/>
    </source>
</evidence>
<feature type="region of interest" description="Disordered" evidence="7">
    <location>
        <begin position="1"/>
        <end position="51"/>
    </location>
</feature>
<dbReference type="PANTHER" id="PTHR48016">
    <property type="entry name" value="MAP KINASE KINASE KINASE SSK2-RELATED-RELATED"/>
    <property type="match status" value="1"/>
</dbReference>
<keyword evidence="2" id="KW-0808">Transferase</keyword>
<feature type="domain" description="Protein kinase" evidence="8">
    <location>
        <begin position="194"/>
        <end position="461"/>
    </location>
</feature>
<comment type="similarity">
    <text evidence="1">Belongs to the protein kinase superfamily. STE Ser/Thr protein kinase family. MAP kinase kinase kinase subfamily.</text>
</comment>
<dbReference type="VEuPathDB" id="FungiDB:BD410DRAFT_757529"/>
<organism evidence="9 10">
    <name type="scientific">Rickenella mellea</name>
    <dbReference type="NCBI Taxonomy" id="50990"/>
    <lineage>
        <taxon>Eukaryota</taxon>
        <taxon>Fungi</taxon>
        <taxon>Dikarya</taxon>
        <taxon>Basidiomycota</taxon>
        <taxon>Agaricomycotina</taxon>
        <taxon>Agaricomycetes</taxon>
        <taxon>Hymenochaetales</taxon>
        <taxon>Rickenellaceae</taxon>
        <taxon>Rickenella</taxon>
    </lineage>
</organism>
<dbReference type="GO" id="GO:0004709">
    <property type="term" value="F:MAP kinase kinase kinase activity"/>
    <property type="evidence" value="ECO:0007669"/>
    <property type="project" value="UniProtKB-ARBA"/>
</dbReference>
<reference evidence="9 10" key="1">
    <citation type="submission" date="2018-06" db="EMBL/GenBank/DDBJ databases">
        <title>A transcriptomic atlas of mushroom development highlights an independent origin of complex multicellularity.</title>
        <authorList>
            <consortium name="DOE Joint Genome Institute"/>
            <person name="Krizsan K."/>
            <person name="Almasi E."/>
            <person name="Merenyi Z."/>
            <person name="Sahu N."/>
            <person name="Viragh M."/>
            <person name="Koszo T."/>
            <person name="Mondo S."/>
            <person name="Kiss B."/>
            <person name="Balint B."/>
            <person name="Kues U."/>
            <person name="Barry K."/>
            <person name="Hegedus J.C."/>
            <person name="Henrissat B."/>
            <person name="Johnson J."/>
            <person name="Lipzen A."/>
            <person name="Ohm R."/>
            <person name="Nagy I."/>
            <person name="Pangilinan J."/>
            <person name="Yan J."/>
            <person name="Xiong Y."/>
            <person name="Grigoriev I.V."/>
            <person name="Hibbett D.S."/>
            <person name="Nagy L.G."/>
        </authorList>
    </citation>
    <scope>NUCLEOTIDE SEQUENCE [LARGE SCALE GENOMIC DNA]</scope>
    <source>
        <strain evidence="9 10">SZMC22713</strain>
    </source>
</reference>
<evidence type="ECO:0000256" key="4">
    <source>
        <dbReference type="ARBA" id="ARBA00022777"/>
    </source>
</evidence>
<feature type="compositionally biased region" description="Polar residues" evidence="7">
    <location>
        <begin position="38"/>
        <end position="47"/>
    </location>
</feature>
<dbReference type="InterPro" id="IPR017441">
    <property type="entry name" value="Protein_kinase_ATP_BS"/>
</dbReference>
<dbReference type="GO" id="GO:0005524">
    <property type="term" value="F:ATP binding"/>
    <property type="evidence" value="ECO:0007669"/>
    <property type="project" value="UniProtKB-UniRule"/>
</dbReference>
<dbReference type="GO" id="GO:0000196">
    <property type="term" value="P:cell integrity MAPK cascade"/>
    <property type="evidence" value="ECO:0007669"/>
    <property type="project" value="UniProtKB-ARBA"/>
</dbReference>
<gene>
    <name evidence="9" type="ORF">BD410DRAFT_757529</name>
</gene>
<dbReference type="EMBL" id="ML170518">
    <property type="protein sequence ID" value="TDL13628.1"/>
    <property type="molecule type" value="Genomic_DNA"/>
</dbReference>
<feature type="binding site" evidence="6">
    <location>
        <position position="223"/>
    </location>
    <ligand>
        <name>ATP</name>
        <dbReference type="ChEBI" id="CHEBI:30616"/>
    </ligand>
</feature>
<dbReference type="Pfam" id="PF00069">
    <property type="entry name" value="Pkinase"/>
    <property type="match status" value="1"/>
</dbReference>
<dbReference type="AlphaFoldDB" id="A0A4Y7PF20"/>
<dbReference type="PANTHER" id="PTHR48016:SF48">
    <property type="entry name" value="SERINE_THREONINE-PROTEIN KINASE BCK1_SLK1_SSP31"/>
    <property type="match status" value="1"/>
</dbReference>
<dbReference type="Gene3D" id="1.10.510.10">
    <property type="entry name" value="Transferase(Phosphotransferase) domain 1"/>
    <property type="match status" value="1"/>
</dbReference>
<dbReference type="FunFam" id="1.10.510.10:FF:000182">
    <property type="entry name" value="MAP kinase kinase kinase mkh1"/>
    <property type="match status" value="1"/>
</dbReference>
<dbReference type="InterPro" id="IPR050538">
    <property type="entry name" value="MAP_kinase_kinase_kinase"/>
</dbReference>
<dbReference type="PROSITE" id="PS00107">
    <property type="entry name" value="PROTEIN_KINASE_ATP"/>
    <property type="match status" value="1"/>
</dbReference>
<keyword evidence="5 6" id="KW-0067">ATP-binding</keyword>
<evidence type="ECO:0000256" key="3">
    <source>
        <dbReference type="ARBA" id="ARBA00022741"/>
    </source>
</evidence>
<dbReference type="InterPro" id="IPR000719">
    <property type="entry name" value="Prot_kinase_dom"/>
</dbReference>
<evidence type="ECO:0000313" key="9">
    <source>
        <dbReference type="EMBL" id="TDL13628.1"/>
    </source>
</evidence>
<dbReference type="Gene3D" id="3.30.200.20">
    <property type="entry name" value="Phosphorylase Kinase, domain 1"/>
    <property type="match status" value="1"/>
</dbReference>
<evidence type="ECO:0000256" key="7">
    <source>
        <dbReference type="SAM" id="MobiDB-lite"/>
    </source>
</evidence>
<protein>
    <submittedName>
        <fullName evidence="9">Pkinase-domain-containing protein</fullName>
    </submittedName>
</protein>
<dbReference type="FunFam" id="3.30.200.20:FF:000387">
    <property type="entry name" value="Serine/threonine-protein kinase STE11"/>
    <property type="match status" value="1"/>
</dbReference>
<feature type="compositionally biased region" description="Pro residues" evidence="7">
    <location>
        <begin position="10"/>
        <end position="28"/>
    </location>
</feature>
<dbReference type="PROSITE" id="PS50011">
    <property type="entry name" value="PROTEIN_KINASE_DOM"/>
    <property type="match status" value="1"/>
</dbReference>
<dbReference type="OrthoDB" id="266718at2759"/>
<keyword evidence="10" id="KW-1185">Reference proteome</keyword>
<evidence type="ECO:0000256" key="6">
    <source>
        <dbReference type="PROSITE-ProRule" id="PRU10141"/>
    </source>
</evidence>
<evidence type="ECO:0000256" key="2">
    <source>
        <dbReference type="ARBA" id="ARBA00022679"/>
    </source>
</evidence>
<name>A0A4Y7PF20_9AGAM</name>
<dbReference type="STRING" id="50990.A0A4Y7PF20"/>
<accession>A0A4Y7PF20</accession>
<keyword evidence="3 6" id="KW-0547">Nucleotide-binding</keyword>
<evidence type="ECO:0000256" key="1">
    <source>
        <dbReference type="ARBA" id="ARBA00006529"/>
    </source>
</evidence>
<evidence type="ECO:0000313" key="10">
    <source>
        <dbReference type="Proteomes" id="UP000294933"/>
    </source>
</evidence>
<evidence type="ECO:0000256" key="5">
    <source>
        <dbReference type="ARBA" id="ARBA00022840"/>
    </source>
</evidence>